<organism evidence="1 2">
    <name type="scientific">Haematococcus lacustris</name>
    <name type="common">Green alga</name>
    <name type="synonym">Haematococcus pluvialis</name>
    <dbReference type="NCBI Taxonomy" id="44745"/>
    <lineage>
        <taxon>Eukaryota</taxon>
        <taxon>Viridiplantae</taxon>
        <taxon>Chlorophyta</taxon>
        <taxon>core chlorophytes</taxon>
        <taxon>Chlorophyceae</taxon>
        <taxon>CS clade</taxon>
        <taxon>Chlamydomonadales</taxon>
        <taxon>Haematococcaceae</taxon>
        <taxon>Haematococcus</taxon>
    </lineage>
</organism>
<dbReference type="EMBL" id="BLLF01001863">
    <property type="protein sequence ID" value="GFH21606.1"/>
    <property type="molecule type" value="Genomic_DNA"/>
</dbReference>
<dbReference type="AlphaFoldDB" id="A0A699ZS87"/>
<dbReference type="Proteomes" id="UP000485058">
    <property type="component" value="Unassembled WGS sequence"/>
</dbReference>
<protein>
    <submittedName>
        <fullName evidence="1">Chromo domain-containing protein</fullName>
    </submittedName>
</protein>
<keyword evidence="2" id="KW-1185">Reference proteome</keyword>
<reference evidence="1 2" key="1">
    <citation type="submission" date="2020-02" db="EMBL/GenBank/DDBJ databases">
        <title>Draft genome sequence of Haematococcus lacustris strain NIES-144.</title>
        <authorList>
            <person name="Morimoto D."/>
            <person name="Nakagawa S."/>
            <person name="Yoshida T."/>
            <person name="Sawayama S."/>
        </authorList>
    </citation>
    <scope>NUCLEOTIDE SEQUENCE [LARGE SCALE GENOMIC DNA]</scope>
    <source>
        <strain evidence="1 2">NIES-144</strain>
    </source>
</reference>
<sequence>MAGRVEEFEAALVQATEDIEEERRSDVIASMRSAAKAGGGRRQGRDFSYSFCGLRVGGKDGRLTAGCSWAMCPDGYLFPGFEMPDCESTRMTMLNILKWFEGREYHGRDGHKFVFVYDDMCHLLRWALKRAHLHPEIKRFTTASHAVDVFHFVHNHKGVWCDKMVNPLNVPALKGVNTEGVLKRVVAPVYRSFTASVASVGKPRSCMIHSSLSWQVVLKALVKDMRQAGPHVNIYIHSPGPVPPRPVLARCRHR</sequence>
<proteinExistence type="predicted"/>
<name>A0A699ZS87_HAELA</name>
<comment type="caution">
    <text evidence="1">The sequence shown here is derived from an EMBL/GenBank/DDBJ whole genome shotgun (WGS) entry which is preliminary data.</text>
</comment>
<accession>A0A699ZS87</accession>
<evidence type="ECO:0000313" key="2">
    <source>
        <dbReference type="Proteomes" id="UP000485058"/>
    </source>
</evidence>
<gene>
    <name evidence="1" type="ORF">HaLaN_18947</name>
</gene>
<evidence type="ECO:0000313" key="1">
    <source>
        <dbReference type="EMBL" id="GFH21606.1"/>
    </source>
</evidence>